<evidence type="ECO:0000256" key="1">
    <source>
        <dbReference type="SAM" id="Phobius"/>
    </source>
</evidence>
<sequence>MGSSTGSMFYAFGAFLILYLVGASIYQIFLWIRKWREKKENDIEEK</sequence>
<organism evidence="2 3">
    <name type="scientific">[Ruminococcus] lactaris CC59_002D</name>
    <dbReference type="NCBI Taxonomy" id="1073376"/>
    <lineage>
        <taxon>Bacteria</taxon>
        <taxon>Bacillati</taxon>
        <taxon>Bacillota</taxon>
        <taxon>Clostridia</taxon>
        <taxon>Lachnospirales</taxon>
        <taxon>Lachnospiraceae</taxon>
        <taxon>Mediterraneibacter</taxon>
    </lineage>
</organism>
<evidence type="ECO:0000313" key="3">
    <source>
        <dbReference type="Proteomes" id="UP000018683"/>
    </source>
</evidence>
<dbReference type="STRING" id="1073376.HMPREF1202_01735"/>
<dbReference type="RefSeq" id="WP_023922261.1">
    <property type="nucleotide sequence ID" value="NZ_CAXSLU010000014.1"/>
</dbReference>
<accession>V8C3G8</accession>
<comment type="caution">
    <text evidence="2">The sequence shown here is derived from an EMBL/GenBank/DDBJ whole genome shotgun (WGS) entry which is preliminary data.</text>
</comment>
<feature type="transmembrane region" description="Helical" evidence="1">
    <location>
        <begin position="12"/>
        <end position="32"/>
    </location>
</feature>
<dbReference type="EMBL" id="AZJE01000022">
    <property type="protein sequence ID" value="ETD21919.1"/>
    <property type="molecule type" value="Genomic_DNA"/>
</dbReference>
<dbReference type="GeneID" id="77333681"/>
<keyword evidence="1" id="KW-1133">Transmembrane helix</keyword>
<evidence type="ECO:0000313" key="2">
    <source>
        <dbReference type="EMBL" id="ETD21919.1"/>
    </source>
</evidence>
<dbReference type="AlphaFoldDB" id="V8C3G8"/>
<reference evidence="2 3" key="1">
    <citation type="submission" date="2013-10" db="EMBL/GenBank/DDBJ databases">
        <title>The Genome Sequence of Ruminococcus lactaris CC59_002D.</title>
        <authorList>
            <consortium name="The Broad Institute Genomics Platform"/>
            <person name="Earl A."/>
            <person name="Allen-Vercoe E."/>
            <person name="Daigneault M."/>
            <person name="Young S.K."/>
            <person name="Zeng Q."/>
            <person name="Gargeya S."/>
            <person name="Fitzgerald M."/>
            <person name="Abouelleil A."/>
            <person name="Alvarado L."/>
            <person name="Chapman S.B."/>
            <person name="Gainer-Dewar J."/>
            <person name="Goldberg J."/>
            <person name="Griggs A."/>
            <person name="Gujja S."/>
            <person name="Hansen M."/>
            <person name="Howarth C."/>
            <person name="Imamovic A."/>
            <person name="Ireland A."/>
            <person name="Larimer J."/>
            <person name="McCowan C."/>
            <person name="Murphy C."/>
            <person name="Pearson M."/>
            <person name="Poon T.W."/>
            <person name="Priest M."/>
            <person name="Roberts A."/>
            <person name="Saif S."/>
            <person name="Shea T."/>
            <person name="Sykes S."/>
            <person name="Wortman J."/>
            <person name="Nusbaum C."/>
            <person name="Birren B."/>
        </authorList>
    </citation>
    <scope>NUCLEOTIDE SEQUENCE [LARGE SCALE GENOMIC DNA]</scope>
    <source>
        <strain evidence="2 3">CC59_002D</strain>
    </source>
</reference>
<dbReference type="Proteomes" id="UP000018683">
    <property type="component" value="Unassembled WGS sequence"/>
</dbReference>
<keyword evidence="1" id="KW-0472">Membrane</keyword>
<proteinExistence type="predicted"/>
<dbReference type="PATRIC" id="fig|1073376.3.peg.1782"/>
<gene>
    <name evidence="2" type="ORF">HMPREF1202_01735</name>
</gene>
<dbReference type="HOGENOM" id="CLU_217156_0_0_9"/>
<name>V8C3G8_9FIRM</name>
<keyword evidence="1" id="KW-0812">Transmembrane</keyword>
<protein>
    <submittedName>
        <fullName evidence="2">Uncharacterized protein</fullName>
    </submittedName>
</protein>